<evidence type="ECO:0000256" key="7">
    <source>
        <dbReference type="ARBA" id="ARBA00023237"/>
    </source>
</evidence>
<organism evidence="9 10">
    <name type="scientific">Roseobacter ponti</name>
    <dbReference type="NCBI Taxonomy" id="1891787"/>
    <lineage>
        <taxon>Bacteria</taxon>
        <taxon>Pseudomonadati</taxon>
        <taxon>Pseudomonadota</taxon>
        <taxon>Alphaproteobacteria</taxon>
        <taxon>Rhodobacterales</taxon>
        <taxon>Roseobacteraceae</taxon>
        <taxon>Roseobacter</taxon>
    </lineage>
</organism>
<dbReference type="GO" id="GO:0015483">
    <property type="term" value="F:long-chain fatty acid transporting porin activity"/>
    <property type="evidence" value="ECO:0007669"/>
    <property type="project" value="TreeGrafter"/>
</dbReference>
<dbReference type="Gene3D" id="2.40.160.60">
    <property type="entry name" value="Outer membrane protein transport protein (OMPP1/FadL/TodX)"/>
    <property type="match status" value="1"/>
</dbReference>
<dbReference type="KEGG" id="rpon:G3256_09245"/>
<accession>A0A858SUG4</accession>
<protein>
    <submittedName>
        <fullName evidence="9">Uncharacterized protein</fullName>
    </submittedName>
</protein>
<keyword evidence="3" id="KW-1134">Transmembrane beta strand</keyword>
<sequence length="373" mass="39636">MRVYFGSVTALCLATGTAYAGGIERSPQSVGPLFEEGRYVEFSFATVSPDVSGVGGLITPGVASGDMTETYQQYGFAYKADLNDTLSYALIYDQPYGANVNYPTGTGYFAQGSLAEFDSNALTAILQYNFPSKLSVYGGLRYQYIDANAFVPFVTGGGPLAGTPYEANAEKDGGAGYLLGVAYERPEIALRVALTYQSTIKHELDTTESSVLGLNVTSTTEIETPQSLTLDFQSGVAEDTLVFGSIRWVDWSAFEIAPESYVGLVGSPLVFYADDRIKYTLGVGRRLNENWSVAASVNYERTTGSPTGNLGPTDGQLGLGLSAVYTVDNMKITGGISYTDIGEANTIVGAAIPGGVFTDNDAVAVGFKIGYYF</sequence>
<gene>
    <name evidence="9" type="ORF">G3256_09245</name>
</gene>
<dbReference type="Pfam" id="PF03349">
    <property type="entry name" value="Toluene_X"/>
    <property type="match status" value="1"/>
</dbReference>
<keyword evidence="10" id="KW-1185">Reference proteome</keyword>
<keyword evidence="5 8" id="KW-0732">Signal</keyword>
<name>A0A858SUG4_9RHOB</name>
<dbReference type="InterPro" id="IPR005017">
    <property type="entry name" value="OMPP1/FadL/TodX"/>
</dbReference>
<keyword evidence="4" id="KW-0812">Transmembrane</keyword>
<evidence type="ECO:0000256" key="6">
    <source>
        <dbReference type="ARBA" id="ARBA00023136"/>
    </source>
</evidence>
<dbReference type="SUPFAM" id="SSF56935">
    <property type="entry name" value="Porins"/>
    <property type="match status" value="1"/>
</dbReference>
<dbReference type="AlphaFoldDB" id="A0A858SUG4"/>
<dbReference type="PANTHER" id="PTHR35093:SF8">
    <property type="entry name" value="OUTER MEMBRANE PROTEIN NMB0088-RELATED"/>
    <property type="match status" value="1"/>
</dbReference>
<proteinExistence type="inferred from homology"/>
<keyword evidence="6" id="KW-0472">Membrane</keyword>
<comment type="subcellular location">
    <subcellularLocation>
        <location evidence="1">Cell outer membrane</location>
        <topology evidence="1">Multi-pass membrane protein</topology>
    </subcellularLocation>
</comment>
<keyword evidence="7" id="KW-0998">Cell outer membrane</keyword>
<dbReference type="Proteomes" id="UP000503308">
    <property type="component" value="Chromosome"/>
</dbReference>
<evidence type="ECO:0000256" key="1">
    <source>
        <dbReference type="ARBA" id="ARBA00004571"/>
    </source>
</evidence>
<reference evidence="9 10" key="1">
    <citation type="submission" date="2020-02" db="EMBL/GenBank/DDBJ databases">
        <title>Genome sequence of Roseobacter ponti.</title>
        <authorList>
            <person name="Hollensteiner J."/>
            <person name="Schneider D."/>
            <person name="Poehlein A."/>
            <person name="Daniel R."/>
        </authorList>
    </citation>
    <scope>NUCLEOTIDE SEQUENCE [LARGE SCALE GENOMIC DNA]</scope>
    <source>
        <strain evidence="9 10">DSM 106830</strain>
    </source>
</reference>
<evidence type="ECO:0000256" key="5">
    <source>
        <dbReference type="ARBA" id="ARBA00022729"/>
    </source>
</evidence>
<evidence type="ECO:0000256" key="3">
    <source>
        <dbReference type="ARBA" id="ARBA00022452"/>
    </source>
</evidence>
<feature type="signal peptide" evidence="8">
    <location>
        <begin position="1"/>
        <end position="20"/>
    </location>
</feature>
<evidence type="ECO:0000313" key="10">
    <source>
        <dbReference type="Proteomes" id="UP000503308"/>
    </source>
</evidence>
<evidence type="ECO:0000256" key="8">
    <source>
        <dbReference type="SAM" id="SignalP"/>
    </source>
</evidence>
<evidence type="ECO:0000313" key="9">
    <source>
        <dbReference type="EMBL" id="QJF51333.1"/>
    </source>
</evidence>
<feature type="chain" id="PRO_5032913206" evidence="8">
    <location>
        <begin position="21"/>
        <end position="373"/>
    </location>
</feature>
<evidence type="ECO:0000256" key="4">
    <source>
        <dbReference type="ARBA" id="ARBA00022692"/>
    </source>
</evidence>
<comment type="similarity">
    <text evidence="2">Belongs to the OmpP1/FadL family.</text>
</comment>
<dbReference type="GO" id="GO:0009279">
    <property type="term" value="C:cell outer membrane"/>
    <property type="evidence" value="ECO:0007669"/>
    <property type="project" value="UniProtKB-SubCell"/>
</dbReference>
<evidence type="ECO:0000256" key="2">
    <source>
        <dbReference type="ARBA" id="ARBA00008163"/>
    </source>
</evidence>
<dbReference type="RefSeq" id="WP_169640548.1">
    <property type="nucleotide sequence ID" value="NZ_CP048788.1"/>
</dbReference>
<dbReference type="PANTHER" id="PTHR35093">
    <property type="entry name" value="OUTER MEMBRANE PROTEIN NMB0088-RELATED"/>
    <property type="match status" value="1"/>
</dbReference>
<dbReference type="EMBL" id="CP048788">
    <property type="protein sequence ID" value="QJF51333.1"/>
    <property type="molecule type" value="Genomic_DNA"/>
</dbReference>